<feature type="compositionally biased region" description="Basic and acidic residues" evidence="2">
    <location>
        <begin position="72"/>
        <end position="100"/>
    </location>
</feature>
<evidence type="ECO:0000313" key="4">
    <source>
        <dbReference type="EMBL" id="KAK2703727.1"/>
    </source>
</evidence>
<feature type="region of interest" description="Disordered" evidence="2">
    <location>
        <begin position="65"/>
        <end position="110"/>
    </location>
</feature>
<dbReference type="AlphaFoldDB" id="A0AA88HE34"/>
<keyword evidence="1" id="KW-0479">Metal-binding</keyword>
<sequence>MTSNEIASETMPHQEINSVSNTSDNQSKCTVLTPVIAAELDFRKEVEVNSNIEYSKHIESDLSKTSLNGHLSEPDEKDVVHSHDSQSSEEHETQQMEHTSETNNDQVSVNGSNVPLEVEESSANLVGDLTCQGEIQGSVNVQNAVTLSQTQVTDLLTQALQESAIPSDFHLFLVQQPDGETTILQGQPLILQQLVLPQGVDGTTPSLAGQLILASPQLLQIDPSALNQVQPENHGIFGTDPLPENPTLQMVQNAAQEGHTCTTCGKTLKLRRSLNRHMRDVHGKDKTERQSIKKEVQHKSQIPVNNGLDPVNQQQQPQKPCKTYTCTRCGVTVKSSWSLTRHTRNVHGEGKIACLNQGCPLLFTAKQAMIRHYGECRAREDELIQARYTQDMEQAYQQHSDAEAYQNDTGSHDQMSAEEENNMSDSNYEETTEVMELKPVVEAGTE</sequence>
<dbReference type="SMART" id="SM00355">
    <property type="entry name" value="ZnF_C2H2"/>
    <property type="match status" value="2"/>
</dbReference>
<keyword evidence="5" id="KW-1185">Reference proteome</keyword>
<reference evidence="4" key="1">
    <citation type="submission" date="2023-07" db="EMBL/GenBank/DDBJ databases">
        <title>Chromosome-level genome assembly of Artemia franciscana.</title>
        <authorList>
            <person name="Jo E."/>
        </authorList>
    </citation>
    <scope>NUCLEOTIDE SEQUENCE</scope>
    <source>
        <tissue evidence="4">Whole body</tissue>
    </source>
</reference>
<dbReference type="InterPro" id="IPR036236">
    <property type="entry name" value="Znf_C2H2_sf"/>
</dbReference>
<dbReference type="PROSITE" id="PS50157">
    <property type="entry name" value="ZINC_FINGER_C2H2_2"/>
    <property type="match status" value="2"/>
</dbReference>
<feature type="compositionally biased region" description="Basic and acidic residues" evidence="2">
    <location>
        <begin position="279"/>
        <end position="298"/>
    </location>
</feature>
<feature type="region of interest" description="Disordered" evidence="2">
    <location>
        <begin position="1"/>
        <end position="28"/>
    </location>
</feature>
<evidence type="ECO:0000313" key="5">
    <source>
        <dbReference type="Proteomes" id="UP001187531"/>
    </source>
</evidence>
<dbReference type="GO" id="GO:0008270">
    <property type="term" value="F:zinc ion binding"/>
    <property type="evidence" value="ECO:0007669"/>
    <property type="project" value="UniProtKB-KW"/>
</dbReference>
<dbReference type="Proteomes" id="UP001187531">
    <property type="component" value="Unassembled WGS sequence"/>
</dbReference>
<dbReference type="EMBL" id="JAVRJZ010000078">
    <property type="protein sequence ID" value="KAK2703727.1"/>
    <property type="molecule type" value="Genomic_DNA"/>
</dbReference>
<dbReference type="InterPro" id="IPR013087">
    <property type="entry name" value="Znf_C2H2_type"/>
</dbReference>
<feature type="domain" description="C2H2-type" evidence="3">
    <location>
        <begin position="324"/>
        <end position="352"/>
    </location>
</feature>
<feature type="region of interest" description="Disordered" evidence="2">
    <location>
        <begin position="396"/>
        <end position="446"/>
    </location>
</feature>
<name>A0AA88HE34_ARTSF</name>
<accession>A0AA88HE34</accession>
<protein>
    <recommendedName>
        <fullName evidence="3">C2H2-type domain-containing protein</fullName>
    </recommendedName>
</protein>
<gene>
    <name evidence="4" type="ORF">QYM36_017876</name>
</gene>
<feature type="region of interest" description="Disordered" evidence="2">
    <location>
        <begin position="279"/>
        <end position="318"/>
    </location>
</feature>
<evidence type="ECO:0000256" key="2">
    <source>
        <dbReference type="SAM" id="MobiDB-lite"/>
    </source>
</evidence>
<evidence type="ECO:0000256" key="1">
    <source>
        <dbReference type="PROSITE-ProRule" id="PRU00042"/>
    </source>
</evidence>
<feature type="compositionally biased region" description="Acidic residues" evidence="2">
    <location>
        <begin position="416"/>
        <end position="433"/>
    </location>
</feature>
<dbReference type="PROSITE" id="PS00028">
    <property type="entry name" value="ZINC_FINGER_C2H2_1"/>
    <property type="match status" value="2"/>
</dbReference>
<organism evidence="4 5">
    <name type="scientific">Artemia franciscana</name>
    <name type="common">Brine shrimp</name>
    <name type="synonym">Artemia sanfranciscana</name>
    <dbReference type="NCBI Taxonomy" id="6661"/>
    <lineage>
        <taxon>Eukaryota</taxon>
        <taxon>Metazoa</taxon>
        <taxon>Ecdysozoa</taxon>
        <taxon>Arthropoda</taxon>
        <taxon>Crustacea</taxon>
        <taxon>Branchiopoda</taxon>
        <taxon>Anostraca</taxon>
        <taxon>Artemiidae</taxon>
        <taxon>Artemia</taxon>
    </lineage>
</organism>
<feature type="compositionally biased region" description="Polar residues" evidence="2">
    <location>
        <begin position="15"/>
        <end position="28"/>
    </location>
</feature>
<feature type="domain" description="C2H2-type" evidence="3">
    <location>
        <begin position="259"/>
        <end position="287"/>
    </location>
</feature>
<dbReference type="Pfam" id="PF00096">
    <property type="entry name" value="zf-C2H2"/>
    <property type="match status" value="2"/>
</dbReference>
<dbReference type="Gene3D" id="3.30.160.60">
    <property type="entry name" value="Classic Zinc Finger"/>
    <property type="match status" value="2"/>
</dbReference>
<dbReference type="SUPFAM" id="SSF57667">
    <property type="entry name" value="beta-beta-alpha zinc fingers"/>
    <property type="match status" value="1"/>
</dbReference>
<keyword evidence="1" id="KW-0863">Zinc-finger</keyword>
<proteinExistence type="predicted"/>
<keyword evidence="1" id="KW-0862">Zinc</keyword>
<comment type="caution">
    <text evidence="4">The sequence shown here is derived from an EMBL/GenBank/DDBJ whole genome shotgun (WGS) entry which is preliminary data.</text>
</comment>
<evidence type="ECO:0000259" key="3">
    <source>
        <dbReference type="PROSITE" id="PS50157"/>
    </source>
</evidence>